<comment type="cofactor">
    <cofactor evidence="1 3">
        <name>pyridoxal 5'-phosphate</name>
        <dbReference type="ChEBI" id="CHEBI:597326"/>
    </cofactor>
</comment>
<dbReference type="InterPro" id="IPR004839">
    <property type="entry name" value="Aminotransferase_I/II_large"/>
</dbReference>
<dbReference type="GO" id="GO:0016829">
    <property type="term" value="F:lyase activity"/>
    <property type="evidence" value="ECO:0007669"/>
    <property type="project" value="UniProtKB-KW"/>
</dbReference>
<dbReference type="Gene3D" id="3.40.640.10">
    <property type="entry name" value="Type I PLP-dependent aspartate aminotransferase-like (Major domain)"/>
    <property type="match status" value="1"/>
</dbReference>
<dbReference type="Gene3D" id="3.90.1150.10">
    <property type="entry name" value="Aspartate Aminotransferase, domain 1"/>
    <property type="match status" value="1"/>
</dbReference>
<dbReference type="PANTHER" id="PTHR42885">
    <property type="entry name" value="HISTIDINOL-PHOSPHATE AMINOTRANSFERASE-RELATED"/>
    <property type="match status" value="1"/>
</dbReference>
<dbReference type="GO" id="GO:0008483">
    <property type="term" value="F:transaminase activity"/>
    <property type="evidence" value="ECO:0007669"/>
    <property type="project" value="UniProtKB-KW"/>
</dbReference>
<dbReference type="SUPFAM" id="SSF53383">
    <property type="entry name" value="PLP-dependent transferases"/>
    <property type="match status" value="1"/>
</dbReference>
<dbReference type="EMBL" id="JAFLEQ010000001">
    <property type="protein sequence ID" value="MBN9643031.1"/>
    <property type="molecule type" value="Genomic_DNA"/>
</dbReference>
<keyword evidence="3" id="KW-0032">Aminotransferase</keyword>
<comment type="caution">
    <text evidence="5">The sequence shown here is derived from an EMBL/GenBank/DDBJ whole genome shotgun (WGS) entry which is preliminary data.</text>
</comment>
<proteinExistence type="inferred from homology"/>
<dbReference type="Pfam" id="PF00155">
    <property type="entry name" value="Aminotran_1_2"/>
    <property type="match status" value="1"/>
</dbReference>
<organism evidence="5 6">
    <name type="scientific">Corynebacterium mendelii</name>
    <dbReference type="NCBI Taxonomy" id="2765362"/>
    <lineage>
        <taxon>Bacteria</taxon>
        <taxon>Bacillati</taxon>
        <taxon>Actinomycetota</taxon>
        <taxon>Actinomycetes</taxon>
        <taxon>Mycobacteriales</taxon>
        <taxon>Corynebacteriaceae</taxon>
        <taxon>Corynebacterium</taxon>
    </lineage>
</organism>
<evidence type="ECO:0000313" key="6">
    <source>
        <dbReference type="Proteomes" id="UP000664332"/>
    </source>
</evidence>
<comment type="similarity">
    <text evidence="3">Belongs to the class-I pyridoxal-phosphate-dependent aminotransferase family.</text>
</comment>
<evidence type="ECO:0000259" key="4">
    <source>
        <dbReference type="Pfam" id="PF00155"/>
    </source>
</evidence>
<reference evidence="5" key="1">
    <citation type="submission" date="2021-03" db="EMBL/GenBank/DDBJ databases">
        <authorList>
            <person name="Sun Q."/>
        </authorList>
    </citation>
    <scope>NUCLEOTIDE SEQUENCE</scope>
    <source>
        <strain evidence="5">CCM 8862</strain>
    </source>
</reference>
<dbReference type="PROSITE" id="PS00105">
    <property type="entry name" value="AA_TRANSFER_CLASS_1"/>
    <property type="match status" value="1"/>
</dbReference>
<dbReference type="InterPro" id="IPR004838">
    <property type="entry name" value="NHTrfase_class1_PyrdxlP-BS"/>
</dbReference>
<name>A0A939DY72_9CORY</name>
<feature type="domain" description="Aminotransferase class I/classII large" evidence="4">
    <location>
        <begin position="39"/>
        <end position="351"/>
    </location>
</feature>
<dbReference type="CDD" id="cd00609">
    <property type="entry name" value="AAT_like"/>
    <property type="match status" value="1"/>
</dbReference>
<dbReference type="NCBIfam" id="NF005915">
    <property type="entry name" value="PRK07908.1"/>
    <property type="match status" value="1"/>
</dbReference>
<dbReference type="InterPro" id="IPR015422">
    <property type="entry name" value="PyrdxlP-dep_Trfase_small"/>
</dbReference>
<dbReference type="GO" id="GO:0030170">
    <property type="term" value="F:pyridoxal phosphate binding"/>
    <property type="evidence" value="ECO:0007669"/>
    <property type="project" value="InterPro"/>
</dbReference>
<evidence type="ECO:0000256" key="2">
    <source>
        <dbReference type="ARBA" id="ARBA00022898"/>
    </source>
</evidence>
<evidence type="ECO:0000256" key="1">
    <source>
        <dbReference type="ARBA" id="ARBA00001933"/>
    </source>
</evidence>
<keyword evidence="6" id="KW-1185">Reference proteome</keyword>
<sequence>MSVEITSPRYHGDVAAEHARLDFAVNIHGPTPQWLRDHLSSRLDSCLAAYPTAAAERRAVRAVADMHGIDGASVCLVAGASEAFSLLAGMGCAAADLVHPSFTEPDVVLTATGCDIRRIVLGGDFGLDDVVAVDGRPAAGGVIDHVRPGSVVVVGNPTNPTAVVHRGDDVAALVGDNRTVVVDEAFMDVCGDRQSLVARAATTPGLVVVRSLTKTWALAGLRVGYVVAEPGFIARLTTTRRHWPLASLQLAAITAVADNAATYLPAIQHTLATRRAAMVRALAAAGFTVSGPERPAPFVLVRPPGDADMLYRLLAADGIAVRSCASFPGLDGSFWRLAVRDAASVAELVDAVQRAGETIGRGAPGRGR</sequence>
<dbReference type="InterPro" id="IPR015424">
    <property type="entry name" value="PyrdxlP-dep_Trfase"/>
</dbReference>
<dbReference type="PANTHER" id="PTHR42885:SF1">
    <property type="entry name" value="THREONINE-PHOSPHATE DECARBOXYLASE"/>
    <property type="match status" value="1"/>
</dbReference>
<protein>
    <recommendedName>
        <fullName evidence="3">Aminotransferase</fullName>
        <ecNumber evidence="3">2.6.1.-</ecNumber>
    </recommendedName>
</protein>
<dbReference type="InterPro" id="IPR015421">
    <property type="entry name" value="PyrdxlP-dep_Trfase_major"/>
</dbReference>
<evidence type="ECO:0000256" key="3">
    <source>
        <dbReference type="RuleBase" id="RU000481"/>
    </source>
</evidence>
<keyword evidence="3" id="KW-0808">Transferase</keyword>
<keyword evidence="2" id="KW-0663">Pyridoxal phosphate</keyword>
<gene>
    <name evidence="5" type="ORF">JZY06_00070</name>
</gene>
<dbReference type="EC" id="2.6.1.-" evidence="3"/>
<evidence type="ECO:0000313" key="5">
    <source>
        <dbReference type="EMBL" id="MBN9643031.1"/>
    </source>
</evidence>
<dbReference type="Proteomes" id="UP000664332">
    <property type="component" value="Unassembled WGS sequence"/>
</dbReference>
<accession>A0A939DY72</accession>
<keyword evidence="5" id="KW-0456">Lyase</keyword>
<dbReference type="AlphaFoldDB" id="A0A939DY72"/>